<keyword evidence="2" id="KW-0902">Two-component regulatory system</keyword>
<evidence type="ECO:0000256" key="4">
    <source>
        <dbReference type="ARBA" id="ARBA00023125"/>
    </source>
</evidence>
<dbReference type="PROSITE" id="PS51755">
    <property type="entry name" value="OMPR_PHOB"/>
    <property type="match status" value="1"/>
</dbReference>
<keyword evidence="1 6" id="KW-0597">Phosphoprotein</keyword>
<feature type="DNA-binding region" description="OmpR/PhoB-type" evidence="7">
    <location>
        <begin position="130"/>
        <end position="230"/>
    </location>
</feature>
<evidence type="ECO:0000256" key="1">
    <source>
        <dbReference type="ARBA" id="ARBA00022553"/>
    </source>
</evidence>
<comment type="caution">
    <text evidence="10">The sequence shown here is derived from an EMBL/GenBank/DDBJ whole genome shotgun (WGS) entry which is preliminary data.</text>
</comment>
<dbReference type="PROSITE" id="PS50110">
    <property type="entry name" value="RESPONSE_REGULATORY"/>
    <property type="match status" value="1"/>
</dbReference>
<proteinExistence type="predicted"/>
<dbReference type="InterPro" id="IPR001867">
    <property type="entry name" value="OmpR/PhoB-type_DNA-bd"/>
</dbReference>
<dbReference type="FunFam" id="3.40.50.2300:FF:000001">
    <property type="entry name" value="DNA-binding response regulator PhoB"/>
    <property type="match status" value="1"/>
</dbReference>
<dbReference type="GO" id="GO:0005829">
    <property type="term" value="C:cytosol"/>
    <property type="evidence" value="ECO:0007669"/>
    <property type="project" value="TreeGrafter"/>
</dbReference>
<dbReference type="Gene3D" id="3.40.50.2300">
    <property type="match status" value="1"/>
</dbReference>
<evidence type="ECO:0000256" key="6">
    <source>
        <dbReference type="PROSITE-ProRule" id="PRU00169"/>
    </source>
</evidence>
<dbReference type="Gene3D" id="1.10.10.10">
    <property type="entry name" value="Winged helix-like DNA-binding domain superfamily/Winged helix DNA-binding domain"/>
    <property type="match status" value="1"/>
</dbReference>
<sequence>MRKILVVEDEENIRTLEKLYLQKEGYEPVLAATGREALRLFDEQKPDLVILDLMLPELSGEEVCREIRKKSTVPIIMVTAKSDEIQKLEGLEIGADDYVTKPFSPRELMARIKAALRRYDWERLADTAPVEKLVFKDIVVYPGKHRVVKAGKDIMLTPKEFEVFTLLVKANGEPVSRSSLIKEIYGGSDDEVFDRTIDAYIKNIRKKIQDDPGNPTYIESIYGVGYRILV</sequence>
<dbReference type="Pfam" id="PF00072">
    <property type="entry name" value="Response_reg"/>
    <property type="match status" value="1"/>
</dbReference>
<dbReference type="Proteomes" id="UP000266328">
    <property type="component" value="Unassembled WGS sequence"/>
</dbReference>
<feature type="domain" description="OmpR/PhoB-type" evidence="9">
    <location>
        <begin position="130"/>
        <end position="230"/>
    </location>
</feature>
<dbReference type="GO" id="GO:0006355">
    <property type="term" value="P:regulation of DNA-templated transcription"/>
    <property type="evidence" value="ECO:0007669"/>
    <property type="project" value="InterPro"/>
</dbReference>
<keyword evidence="3" id="KW-0805">Transcription regulation</keyword>
<keyword evidence="11" id="KW-1185">Reference proteome</keyword>
<dbReference type="Pfam" id="PF00486">
    <property type="entry name" value="Trans_reg_C"/>
    <property type="match status" value="1"/>
</dbReference>
<protein>
    <submittedName>
        <fullName evidence="10">DNA-binding response regulator</fullName>
    </submittedName>
</protein>
<keyword evidence="4 7" id="KW-0238">DNA-binding</keyword>
<dbReference type="GO" id="GO:0032993">
    <property type="term" value="C:protein-DNA complex"/>
    <property type="evidence" value="ECO:0007669"/>
    <property type="project" value="TreeGrafter"/>
</dbReference>
<organism evidence="10 11">
    <name type="scientific">Candidatus Cryosericum terrychapinii</name>
    <dbReference type="NCBI Taxonomy" id="2290919"/>
    <lineage>
        <taxon>Bacteria</taxon>
        <taxon>Pseudomonadati</taxon>
        <taxon>Caldisericota/Cryosericota group</taxon>
        <taxon>Candidatus Cryosericota</taxon>
        <taxon>Candidatus Cryosericia</taxon>
        <taxon>Candidatus Cryosericales</taxon>
        <taxon>Candidatus Cryosericaceae</taxon>
        <taxon>Candidatus Cryosericum</taxon>
    </lineage>
</organism>
<evidence type="ECO:0000313" key="11">
    <source>
        <dbReference type="Proteomes" id="UP000266328"/>
    </source>
</evidence>
<feature type="domain" description="Response regulatory" evidence="8">
    <location>
        <begin position="3"/>
        <end position="116"/>
    </location>
</feature>
<dbReference type="SMART" id="SM00448">
    <property type="entry name" value="REC"/>
    <property type="match status" value="1"/>
</dbReference>
<evidence type="ECO:0000256" key="3">
    <source>
        <dbReference type="ARBA" id="ARBA00023015"/>
    </source>
</evidence>
<dbReference type="InterPro" id="IPR036388">
    <property type="entry name" value="WH-like_DNA-bd_sf"/>
</dbReference>
<accession>A0A398D1S2</accession>
<reference evidence="10 11" key="1">
    <citation type="submission" date="2018-09" db="EMBL/GenBank/DDBJ databases">
        <title>Discovery and Ecogenomic Context for Candidatus Cryosericales, a Global Caldiserica Order Active in Thawing Permafrost.</title>
        <authorList>
            <person name="Martinez M.A."/>
            <person name="Woodcroft B.J."/>
            <person name="Ignacio Espinoza J.C."/>
            <person name="Zayed A."/>
            <person name="Singleton C.M."/>
            <person name="Boyd J."/>
            <person name="Li Y.-F."/>
            <person name="Purvine S."/>
            <person name="Maughan H."/>
            <person name="Hodgkins S.B."/>
            <person name="Anderson D."/>
            <person name="Sederholm M."/>
            <person name="Temperton B."/>
            <person name="Saleska S.R."/>
            <person name="Tyson G.W."/>
            <person name="Rich V.I."/>
        </authorList>
    </citation>
    <scope>NUCLEOTIDE SEQUENCE [LARGE SCALE GENOMIC DNA]</scope>
    <source>
        <strain evidence="10 11">SMC7</strain>
    </source>
</reference>
<evidence type="ECO:0000256" key="5">
    <source>
        <dbReference type="ARBA" id="ARBA00023163"/>
    </source>
</evidence>
<dbReference type="SMART" id="SM00862">
    <property type="entry name" value="Trans_reg_C"/>
    <property type="match status" value="1"/>
</dbReference>
<dbReference type="SUPFAM" id="SSF46894">
    <property type="entry name" value="C-terminal effector domain of the bipartite response regulators"/>
    <property type="match status" value="1"/>
</dbReference>
<evidence type="ECO:0000256" key="2">
    <source>
        <dbReference type="ARBA" id="ARBA00023012"/>
    </source>
</evidence>
<dbReference type="Gene3D" id="6.10.250.690">
    <property type="match status" value="1"/>
</dbReference>
<name>A0A398D1S2_9BACT</name>
<dbReference type="InterPro" id="IPR001789">
    <property type="entry name" value="Sig_transdc_resp-reg_receiver"/>
</dbReference>
<evidence type="ECO:0000259" key="8">
    <source>
        <dbReference type="PROSITE" id="PS50110"/>
    </source>
</evidence>
<dbReference type="AlphaFoldDB" id="A0A398D1S2"/>
<dbReference type="PANTHER" id="PTHR48111:SF73">
    <property type="entry name" value="ALKALINE PHOSPHATASE SYNTHESIS TRANSCRIPTIONAL REGULATORY PROTEIN PHOP"/>
    <property type="match status" value="1"/>
</dbReference>
<dbReference type="GO" id="GO:0000156">
    <property type="term" value="F:phosphorelay response regulator activity"/>
    <property type="evidence" value="ECO:0007669"/>
    <property type="project" value="TreeGrafter"/>
</dbReference>
<dbReference type="InterPro" id="IPR016032">
    <property type="entry name" value="Sig_transdc_resp-reg_C-effctor"/>
</dbReference>
<dbReference type="EMBL" id="QXIS01000006">
    <property type="protein sequence ID" value="RIE06708.1"/>
    <property type="molecule type" value="Genomic_DNA"/>
</dbReference>
<dbReference type="SUPFAM" id="SSF52172">
    <property type="entry name" value="CheY-like"/>
    <property type="match status" value="1"/>
</dbReference>
<dbReference type="OrthoDB" id="9790442at2"/>
<dbReference type="CDD" id="cd00383">
    <property type="entry name" value="trans_reg_C"/>
    <property type="match status" value="1"/>
</dbReference>
<dbReference type="PANTHER" id="PTHR48111">
    <property type="entry name" value="REGULATOR OF RPOS"/>
    <property type="match status" value="1"/>
</dbReference>
<dbReference type="InterPro" id="IPR039420">
    <property type="entry name" value="WalR-like"/>
</dbReference>
<feature type="modified residue" description="4-aspartylphosphate" evidence="6">
    <location>
        <position position="52"/>
    </location>
</feature>
<dbReference type="RefSeq" id="WP_119088610.1">
    <property type="nucleotide sequence ID" value="NZ_QXIS01000006.1"/>
</dbReference>
<evidence type="ECO:0000256" key="7">
    <source>
        <dbReference type="PROSITE-ProRule" id="PRU01091"/>
    </source>
</evidence>
<dbReference type="InterPro" id="IPR011006">
    <property type="entry name" value="CheY-like_superfamily"/>
</dbReference>
<gene>
    <name evidence="10" type="ORF">SMC7_01490</name>
</gene>
<keyword evidence="5" id="KW-0804">Transcription</keyword>
<evidence type="ECO:0000313" key="10">
    <source>
        <dbReference type="EMBL" id="RIE06708.1"/>
    </source>
</evidence>
<evidence type="ECO:0000259" key="9">
    <source>
        <dbReference type="PROSITE" id="PS51755"/>
    </source>
</evidence>
<dbReference type="GO" id="GO:0000976">
    <property type="term" value="F:transcription cis-regulatory region binding"/>
    <property type="evidence" value="ECO:0007669"/>
    <property type="project" value="TreeGrafter"/>
</dbReference>